<comment type="catalytic activity">
    <reaction evidence="15">
        <text>ATP + H2O = ADP + phosphate + H(+)</text>
        <dbReference type="Rhea" id="RHEA:13065"/>
        <dbReference type="ChEBI" id="CHEBI:15377"/>
        <dbReference type="ChEBI" id="CHEBI:15378"/>
        <dbReference type="ChEBI" id="CHEBI:30616"/>
        <dbReference type="ChEBI" id="CHEBI:43474"/>
        <dbReference type="ChEBI" id="CHEBI:456216"/>
        <dbReference type="EC" id="3.6.4.13"/>
    </reaction>
</comment>
<evidence type="ECO:0000256" key="8">
    <source>
        <dbReference type="ARBA" id="ARBA00022806"/>
    </source>
</evidence>
<evidence type="ECO:0000256" key="13">
    <source>
        <dbReference type="ARBA" id="ARBA00039328"/>
    </source>
</evidence>
<dbReference type="GO" id="GO:0003724">
    <property type="term" value="F:RNA helicase activity"/>
    <property type="evidence" value="ECO:0007669"/>
    <property type="project" value="UniProtKB-EC"/>
</dbReference>
<dbReference type="InterPro" id="IPR000629">
    <property type="entry name" value="RNA-helicase_DEAD-box_CS"/>
</dbReference>
<keyword evidence="9 17" id="KW-0067">ATP-binding</keyword>
<dbReference type="InterPro" id="IPR044742">
    <property type="entry name" value="DEAD/DEAH_RhlB"/>
</dbReference>
<keyword evidence="6 17" id="KW-0547">Nucleotide-binding</keyword>
<dbReference type="GO" id="GO:0006364">
    <property type="term" value="P:rRNA processing"/>
    <property type="evidence" value="ECO:0007669"/>
    <property type="project" value="UniProtKB-KW"/>
</dbReference>
<accession>C5E2F2</accession>
<dbReference type="PANTHER" id="PTHR47958">
    <property type="entry name" value="ATP-DEPENDENT RNA HELICASE DBP3"/>
    <property type="match status" value="1"/>
</dbReference>
<evidence type="ECO:0000256" key="18">
    <source>
        <dbReference type="SAM" id="MobiDB-lite"/>
    </source>
</evidence>
<sequence length="553" mass="61563">MSSTLSEEESVKHIGRMSKDHAAERKRKHDDVDLAESTAVKKDKKEKKSKKEKKDKKDKKEKKDKKDKKSKDKSKVDDAVASAKTKSEPLSTESATKEKSHGSTGYTESEKLSKVPQSQIDQFFQDNEVSVEDPAKLNLRPLLSFDQISLSSEIQEEISKFPKPTPIQAVSWPYLLSGKDVVGVAETGSGKTFAFGVPAIHNLKTADAKSQGVQVLVISPTRELASQIYDNLILLTKKAGVNCCCVYGGVPKDEQRSQLKKSQVVVATPGRLLDLIEEGSARLSNVKYLVLDEADRMLEKGFEEDIKRIIGSTKATGRQTLMFTATWPKEVRELANTFMDSPVKISIGNRDELSANKRITQIVEVIDPFKKDRKLLELLKKYQSGARKNDKVLIFALYKKEAARVERNLKYNGYNVAAIHGDLSQQQRTQALNEFKSGESNMLLATDVAARGLDIPNVKTVINLTFPLTVEDYVHRIGRTGRAGLTGTAHTLFTEQEKHLAGALVNVLNGANQPVPEELKKFGTHTKKKEHSAYGAFYKDVDTTKKPKKITFD</sequence>
<dbReference type="GO" id="GO:0005730">
    <property type="term" value="C:nucleolus"/>
    <property type="evidence" value="ECO:0007669"/>
    <property type="project" value="UniProtKB-SubCell"/>
</dbReference>
<keyword evidence="23" id="KW-1185">Reference proteome</keyword>
<dbReference type="GO" id="GO:0003723">
    <property type="term" value="F:RNA binding"/>
    <property type="evidence" value="ECO:0007669"/>
    <property type="project" value="UniProtKB-KW"/>
</dbReference>
<dbReference type="CDD" id="cd18787">
    <property type="entry name" value="SF2_C_DEAD"/>
    <property type="match status" value="1"/>
</dbReference>
<keyword evidence="4" id="KW-0690">Ribosome biogenesis</keyword>
<evidence type="ECO:0000259" key="20">
    <source>
        <dbReference type="PROSITE" id="PS51194"/>
    </source>
</evidence>
<dbReference type="InParanoid" id="C5E2F2"/>
<dbReference type="OrthoDB" id="196131at2759"/>
<dbReference type="Proteomes" id="UP000002036">
    <property type="component" value="Chromosome H"/>
</dbReference>
<dbReference type="Pfam" id="PF00270">
    <property type="entry name" value="DEAD"/>
    <property type="match status" value="1"/>
</dbReference>
<dbReference type="SMART" id="SM00487">
    <property type="entry name" value="DEXDc"/>
    <property type="match status" value="1"/>
</dbReference>
<proteinExistence type="inferred from homology"/>
<dbReference type="InterPro" id="IPR014001">
    <property type="entry name" value="Helicase_ATP-bd"/>
</dbReference>
<evidence type="ECO:0000256" key="6">
    <source>
        <dbReference type="ARBA" id="ARBA00022741"/>
    </source>
</evidence>
<evidence type="ECO:0000256" key="7">
    <source>
        <dbReference type="ARBA" id="ARBA00022801"/>
    </source>
</evidence>
<evidence type="ECO:0000256" key="1">
    <source>
        <dbReference type="ARBA" id="ARBA00004604"/>
    </source>
</evidence>
<dbReference type="PROSITE" id="PS00039">
    <property type="entry name" value="DEAD_ATP_HELICASE"/>
    <property type="match status" value="1"/>
</dbReference>
<evidence type="ECO:0000256" key="9">
    <source>
        <dbReference type="ARBA" id="ARBA00022840"/>
    </source>
</evidence>
<dbReference type="OMA" id="KKTHDMY"/>
<evidence type="ECO:0000256" key="3">
    <source>
        <dbReference type="ARBA" id="ARBA00012552"/>
    </source>
</evidence>
<protein>
    <recommendedName>
        <fullName evidence="13">ATP-dependent RNA helicase DBP3</fullName>
        <ecNumber evidence="3">3.6.4.13</ecNumber>
    </recommendedName>
    <alternativeName>
        <fullName evidence="14">ATP-dependent RNA helicase dbp3</fullName>
    </alternativeName>
</protein>
<feature type="domain" description="Helicase C-terminal" evidence="20">
    <location>
        <begin position="374"/>
        <end position="523"/>
    </location>
</feature>
<dbReference type="FunFam" id="3.40.50.300:FF:002174">
    <property type="entry name" value="ATP-dependent RNA helicase DBP3"/>
    <property type="match status" value="1"/>
</dbReference>
<dbReference type="SUPFAM" id="SSF52540">
    <property type="entry name" value="P-loop containing nucleoside triphosphate hydrolases"/>
    <property type="match status" value="1"/>
</dbReference>
<dbReference type="RefSeq" id="XP_002556075.1">
    <property type="nucleotide sequence ID" value="XM_002556029.1"/>
</dbReference>
<feature type="short sequence motif" description="Q motif" evidence="16">
    <location>
        <begin position="143"/>
        <end position="169"/>
    </location>
</feature>
<feature type="domain" description="Helicase ATP-binding" evidence="19">
    <location>
        <begin position="172"/>
        <end position="345"/>
    </location>
</feature>
<dbReference type="InterPro" id="IPR011545">
    <property type="entry name" value="DEAD/DEAH_box_helicase_dom"/>
</dbReference>
<dbReference type="FunFam" id="3.40.50.300:FF:000008">
    <property type="entry name" value="ATP-dependent RNA helicase RhlB"/>
    <property type="match status" value="1"/>
</dbReference>
<keyword evidence="11" id="KW-0539">Nucleus</keyword>
<dbReference type="GO" id="GO:0016787">
    <property type="term" value="F:hydrolase activity"/>
    <property type="evidence" value="ECO:0007669"/>
    <property type="project" value="UniProtKB-KW"/>
</dbReference>
<name>C5E2F2_LACTC</name>
<feature type="domain" description="DEAD-box RNA helicase Q" evidence="21">
    <location>
        <begin position="143"/>
        <end position="169"/>
    </location>
</feature>
<dbReference type="STRING" id="559295.C5E2F2"/>
<keyword evidence="7 17" id="KW-0378">Hydrolase</keyword>
<dbReference type="FunCoup" id="C5E2F2">
    <property type="interactions" value="454"/>
</dbReference>
<evidence type="ECO:0000256" key="5">
    <source>
        <dbReference type="ARBA" id="ARBA00022552"/>
    </source>
</evidence>
<dbReference type="GeneID" id="8294388"/>
<dbReference type="SMART" id="SM00490">
    <property type="entry name" value="HELICc"/>
    <property type="match status" value="1"/>
</dbReference>
<dbReference type="PROSITE" id="PS51195">
    <property type="entry name" value="Q_MOTIF"/>
    <property type="match status" value="1"/>
</dbReference>
<feature type="region of interest" description="Disordered" evidence="18">
    <location>
        <begin position="1"/>
        <end position="114"/>
    </location>
</feature>
<feature type="compositionally biased region" description="Basic and acidic residues" evidence="18">
    <location>
        <begin position="67"/>
        <end position="78"/>
    </location>
</feature>
<evidence type="ECO:0000256" key="4">
    <source>
        <dbReference type="ARBA" id="ARBA00022517"/>
    </source>
</evidence>
<dbReference type="AlphaFoldDB" id="C5E2F2"/>
<dbReference type="HOGENOM" id="CLU_003041_1_5_1"/>
<dbReference type="InterPro" id="IPR014014">
    <property type="entry name" value="RNA_helicase_DEAD_Q_motif"/>
</dbReference>
<dbReference type="Gene3D" id="3.40.50.300">
    <property type="entry name" value="P-loop containing nucleotide triphosphate hydrolases"/>
    <property type="match status" value="2"/>
</dbReference>
<gene>
    <name evidence="22" type="ordered locus">KLTH0H04466g</name>
</gene>
<feature type="compositionally biased region" description="Basic residues" evidence="18">
    <location>
        <begin position="42"/>
        <end position="66"/>
    </location>
</feature>
<dbReference type="EC" id="3.6.4.13" evidence="3"/>
<dbReference type="InterPro" id="IPR001650">
    <property type="entry name" value="Helicase_C-like"/>
</dbReference>
<evidence type="ECO:0000256" key="10">
    <source>
        <dbReference type="ARBA" id="ARBA00022884"/>
    </source>
</evidence>
<evidence type="ECO:0000256" key="15">
    <source>
        <dbReference type="ARBA" id="ARBA00047984"/>
    </source>
</evidence>
<dbReference type="PROSITE" id="PS51194">
    <property type="entry name" value="HELICASE_CTER"/>
    <property type="match status" value="1"/>
</dbReference>
<dbReference type="Pfam" id="PF00271">
    <property type="entry name" value="Helicase_C"/>
    <property type="match status" value="1"/>
</dbReference>
<dbReference type="eggNOG" id="KOG0331">
    <property type="taxonomic scope" value="Eukaryota"/>
</dbReference>
<comment type="subcellular location">
    <subcellularLocation>
        <location evidence="1">Nucleus</location>
        <location evidence="1">Nucleolus</location>
    </subcellularLocation>
</comment>
<keyword evidence="5" id="KW-0698">rRNA processing</keyword>
<evidence type="ECO:0000256" key="2">
    <source>
        <dbReference type="ARBA" id="ARBA00009334"/>
    </source>
</evidence>
<evidence type="ECO:0000313" key="22">
    <source>
        <dbReference type="EMBL" id="CAR30213.1"/>
    </source>
</evidence>
<evidence type="ECO:0000259" key="19">
    <source>
        <dbReference type="PROSITE" id="PS51192"/>
    </source>
</evidence>
<feature type="compositionally biased region" description="Basic and acidic residues" evidence="18">
    <location>
        <begin position="9"/>
        <end position="23"/>
    </location>
</feature>
<comment type="similarity">
    <text evidence="2">Belongs to the DEAD box helicase family. DDX5/DBP2 subfamily.</text>
</comment>
<dbReference type="PROSITE" id="PS51192">
    <property type="entry name" value="HELICASE_ATP_BIND_1"/>
    <property type="match status" value="1"/>
</dbReference>
<evidence type="ECO:0000259" key="21">
    <source>
        <dbReference type="PROSITE" id="PS51195"/>
    </source>
</evidence>
<evidence type="ECO:0000256" key="16">
    <source>
        <dbReference type="PROSITE-ProRule" id="PRU00552"/>
    </source>
</evidence>
<comment type="function">
    <text evidence="12">ATP-dependent RNA helicase required for 60S ribosomal subunit synthesis. Involved in efficient pre-rRNA processing, predominantly at site A3, which is necessary for the normal formation of 25S and 5.8S rRNAs.</text>
</comment>
<evidence type="ECO:0000256" key="17">
    <source>
        <dbReference type="RuleBase" id="RU000492"/>
    </source>
</evidence>
<keyword evidence="10" id="KW-0694">RNA-binding</keyword>
<reference evidence="22 23" key="1">
    <citation type="journal article" date="2009" name="Genome Res.">
        <title>Comparative genomics of protoploid Saccharomycetaceae.</title>
        <authorList>
            <consortium name="The Genolevures Consortium"/>
            <person name="Souciet J.-L."/>
            <person name="Dujon B."/>
            <person name="Gaillardin C."/>
            <person name="Johnston M."/>
            <person name="Baret P.V."/>
            <person name="Cliften P."/>
            <person name="Sherman D.J."/>
            <person name="Weissenbach J."/>
            <person name="Westhof E."/>
            <person name="Wincker P."/>
            <person name="Jubin C."/>
            <person name="Poulain J."/>
            <person name="Barbe V."/>
            <person name="Segurens B."/>
            <person name="Artiguenave F."/>
            <person name="Anthouard V."/>
            <person name="Vacherie B."/>
            <person name="Val M.-E."/>
            <person name="Fulton R.S."/>
            <person name="Minx P."/>
            <person name="Wilson R."/>
            <person name="Durrens P."/>
            <person name="Jean G."/>
            <person name="Marck C."/>
            <person name="Martin T."/>
            <person name="Nikolski M."/>
            <person name="Rolland T."/>
            <person name="Seret M.-L."/>
            <person name="Casaregola S."/>
            <person name="Despons L."/>
            <person name="Fairhead C."/>
            <person name="Fischer G."/>
            <person name="Lafontaine I."/>
            <person name="Leh V."/>
            <person name="Lemaire M."/>
            <person name="de Montigny J."/>
            <person name="Neuveglise C."/>
            <person name="Thierry A."/>
            <person name="Blanc-Lenfle I."/>
            <person name="Bleykasten C."/>
            <person name="Diffels J."/>
            <person name="Fritsch E."/>
            <person name="Frangeul L."/>
            <person name="Goeffon A."/>
            <person name="Jauniaux N."/>
            <person name="Kachouri-Lafond R."/>
            <person name="Payen C."/>
            <person name="Potier S."/>
            <person name="Pribylova L."/>
            <person name="Ozanne C."/>
            <person name="Richard G.-F."/>
            <person name="Sacerdot C."/>
            <person name="Straub M.-L."/>
            <person name="Talla E."/>
        </authorList>
    </citation>
    <scope>NUCLEOTIDE SEQUENCE [LARGE SCALE GENOMIC DNA]</scope>
    <source>
        <strain evidence="23">ATCC 56472 / CBS 6340 / NRRL Y-8284</strain>
    </source>
</reference>
<dbReference type="InterPro" id="IPR027417">
    <property type="entry name" value="P-loop_NTPase"/>
</dbReference>
<evidence type="ECO:0000256" key="11">
    <source>
        <dbReference type="ARBA" id="ARBA00023242"/>
    </source>
</evidence>
<organism evidence="22 23">
    <name type="scientific">Lachancea thermotolerans (strain ATCC 56472 / CBS 6340 / NRRL Y-8284)</name>
    <name type="common">Yeast</name>
    <name type="synonym">Kluyveromyces thermotolerans</name>
    <dbReference type="NCBI Taxonomy" id="559295"/>
    <lineage>
        <taxon>Eukaryota</taxon>
        <taxon>Fungi</taxon>
        <taxon>Dikarya</taxon>
        <taxon>Ascomycota</taxon>
        <taxon>Saccharomycotina</taxon>
        <taxon>Saccharomycetes</taxon>
        <taxon>Saccharomycetales</taxon>
        <taxon>Saccharomycetaceae</taxon>
        <taxon>Lachancea</taxon>
    </lineage>
</organism>
<keyword evidence="8 17" id="KW-0347">Helicase</keyword>
<dbReference type="GO" id="GO:0005524">
    <property type="term" value="F:ATP binding"/>
    <property type="evidence" value="ECO:0007669"/>
    <property type="project" value="UniProtKB-KW"/>
</dbReference>
<evidence type="ECO:0000313" key="23">
    <source>
        <dbReference type="Proteomes" id="UP000002036"/>
    </source>
</evidence>
<dbReference type="EMBL" id="CU928180">
    <property type="protein sequence ID" value="CAR30213.1"/>
    <property type="molecule type" value="Genomic_DNA"/>
</dbReference>
<dbReference type="CDD" id="cd00268">
    <property type="entry name" value="DEADc"/>
    <property type="match status" value="1"/>
</dbReference>
<evidence type="ECO:0000256" key="12">
    <source>
        <dbReference type="ARBA" id="ARBA00037449"/>
    </source>
</evidence>
<dbReference type="KEGG" id="lth:KLTH0H04466g"/>
<evidence type="ECO:0000256" key="14">
    <source>
        <dbReference type="ARBA" id="ARBA00039606"/>
    </source>
</evidence>